<dbReference type="Proteomes" id="UP001153678">
    <property type="component" value="Unassembled WGS sequence"/>
</dbReference>
<protein>
    <submittedName>
        <fullName evidence="1">5951_t:CDS:1</fullName>
    </submittedName>
</protein>
<reference evidence="1" key="1">
    <citation type="submission" date="2022-08" db="EMBL/GenBank/DDBJ databases">
        <authorList>
            <person name="Kallberg Y."/>
            <person name="Tangrot J."/>
            <person name="Rosling A."/>
        </authorList>
    </citation>
    <scope>NUCLEOTIDE SEQUENCE</scope>
    <source>
        <strain evidence="1">Wild A</strain>
    </source>
</reference>
<organism evidence="1 2">
    <name type="scientific">Funneliformis geosporum</name>
    <dbReference type="NCBI Taxonomy" id="1117311"/>
    <lineage>
        <taxon>Eukaryota</taxon>
        <taxon>Fungi</taxon>
        <taxon>Fungi incertae sedis</taxon>
        <taxon>Mucoromycota</taxon>
        <taxon>Glomeromycotina</taxon>
        <taxon>Glomeromycetes</taxon>
        <taxon>Glomerales</taxon>
        <taxon>Glomeraceae</taxon>
        <taxon>Funneliformis</taxon>
    </lineage>
</organism>
<proteinExistence type="predicted"/>
<name>A0A9W4T523_9GLOM</name>
<dbReference type="PANTHER" id="PTHR38926">
    <property type="entry name" value="F-BOX DOMAIN CONTAINING PROTEIN, EXPRESSED"/>
    <property type="match status" value="1"/>
</dbReference>
<dbReference type="EMBL" id="CAMKVN010009278">
    <property type="protein sequence ID" value="CAI2193241.1"/>
    <property type="molecule type" value="Genomic_DNA"/>
</dbReference>
<gene>
    <name evidence="1" type="ORF">FWILDA_LOCUS15975</name>
</gene>
<dbReference type="PANTHER" id="PTHR38926:SF5">
    <property type="entry name" value="F-BOX AND LEUCINE-RICH REPEAT PROTEIN 6"/>
    <property type="match status" value="1"/>
</dbReference>
<keyword evidence="2" id="KW-1185">Reference proteome</keyword>
<evidence type="ECO:0000313" key="2">
    <source>
        <dbReference type="Proteomes" id="UP001153678"/>
    </source>
</evidence>
<accession>A0A9W4T523</accession>
<dbReference type="AlphaFoldDB" id="A0A9W4T523"/>
<dbReference type="Gene3D" id="3.80.10.10">
    <property type="entry name" value="Ribonuclease Inhibitor"/>
    <property type="match status" value="1"/>
</dbReference>
<dbReference type="SUPFAM" id="SSF52047">
    <property type="entry name" value="RNI-like"/>
    <property type="match status" value="1"/>
</dbReference>
<comment type="caution">
    <text evidence="1">The sequence shown here is derived from an EMBL/GenBank/DDBJ whole genome shotgun (WGS) entry which is preliminary data.</text>
</comment>
<dbReference type="OrthoDB" id="5297217at2759"/>
<sequence>MDCRLSVDCLDEIFEYLENDKATLYSCILVNRLWHESSVRILWRNIWIVPIAYPNRYRWESSSKIIRTLIDCLPYESKILLSEKGIYSTSKLPLVNYASFCKVLSVHEVDQIIQRNLCPTKRELVLQEILKMFMKQTSYLKELDYKITTSDIPVGFTSFPGAINRLSGLSRLTCSSNIKSEFFHQISGICHNIKSLSVEINTIISNGLKDLISQSNLKHLTFITNFSSSSLSYIIPSLTKLSNTLIKLEIIGISFYDFDNLQHVYFSQLQTLTFEREFLYLNTFLEKNGKNLKSLSIGYSDSPLSIAKFCPNLKSLVIAMMNAESLKAILNSCQQIESIEIWCSDYLSEKECVGILRKFLPKNFRKLKLEKCVLYHNHFLRSKTIN</sequence>
<evidence type="ECO:0000313" key="1">
    <source>
        <dbReference type="EMBL" id="CAI2193241.1"/>
    </source>
</evidence>
<dbReference type="InterPro" id="IPR032675">
    <property type="entry name" value="LRR_dom_sf"/>
</dbReference>